<dbReference type="PANTHER" id="PTHR33698">
    <property type="entry name" value="NUCLEAR TRANSPORT FACTOR 2 (NTF2)-LIKE PROTEIN"/>
    <property type="match status" value="1"/>
</dbReference>
<comment type="caution">
    <text evidence="2">The sequence shown here is derived from an EMBL/GenBank/DDBJ whole genome shotgun (WGS) entry which is preliminary data.</text>
</comment>
<dbReference type="OrthoDB" id="1886670at2759"/>
<evidence type="ECO:0000259" key="1">
    <source>
        <dbReference type="Pfam" id="PF12680"/>
    </source>
</evidence>
<accession>A0A8X8D7F2</accession>
<evidence type="ECO:0000313" key="3">
    <source>
        <dbReference type="Proteomes" id="UP000886885"/>
    </source>
</evidence>
<dbReference type="InterPro" id="IPR037401">
    <property type="entry name" value="SnoaL-like"/>
</dbReference>
<feature type="domain" description="SnoaL-like" evidence="1">
    <location>
        <begin position="87"/>
        <end position="184"/>
    </location>
</feature>
<evidence type="ECO:0000313" key="2">
    <source>
        <dbReference type="EMBL" id="KAG6781104.1"/>
    </source>
</evidence>
<protein>
    <recommendedName>
        <fullName evidence="1">SnoaL-like domain-containing protein</fullName>
    </recommendedName>
</protein>
<sequence length="281" mass="31635">MAAAVNFSGQLPRQTISLKGVAGLTLASSPFKGSCRLRLSNVKMEQVESLRKQVNNKSFNKRWVNLVVSAAADFDLKLGSSPSSMIKQFYTCINDKKLKELDGYISEDCHFEDCSFLQPMQGKREVMHFFRQLTAGMGQNMKFAIEHVCEDDEMTAGVNWHLEWKTIQIPFTRGCSFYECSHKDDRLIIKKALVVIESPIKPGGIVLTLLKNVTAIFDDFPRAAECRVAKESSCHTAVLFKNLQQAFGPLCQPTSCKLHQNLETHCKIICFCTKHSIPFSK</sequence>
<name>A0A8X8D7F2_POPTO</name>
<proteinExistence type="predicted"/>
<gene>
    <name evidence="2" type="ORF">POTOM_013989</name>
</gene>
<dbReference type="Proteomes" id="UP000886885">
    <property type="component" value="Chromosome 3D"/>
</dbReference>
<organism evidence="2 3">
    <name type="scientific">Populus tomentosa</name>
    <name type="common">Chinese white poplar</name>
    <dbReference type="NCBI Taxonomy" id="118781"/>
    <lineage>
        <taxon>Eukaryota</taxon>
        <taxon>Viridiplantae</taxon>
        <taxon>Streptophyta</taxon>
        <taxon>Embryophyta</taxon>
        <taxon>Tracheophyta</taxon>
        <taxon>Spermatophyta</taxon>
        <taxon>Magnoliopsida</taxon>
        <taxon>eudicotyledons</taxon>
        <taxon>Gunneridae</taxon>
        <taxon>Pentapetalae</taxon>
        <taxon>rosids</taxon>
        <taxon>fabids</taxon>
        <taxon>Malpighiales</taxon>
        <taxon>Salicaceae</taxon>
        <taxon>Saliceae</taxon>
        <taxon>Populus</taxon>
    </lineage>
</organism>
<reference evidence="2" key="1">
    <citation type="journal article" date="2020" name="bioRxiv">
        <title>Hybrid origin of Populus tomentosa Carr. identified through genome sequencing and phylogenomic analysis.</title>
        <authorList>
            <person name="An X."/>
            <person name="Gao K."/>
            <person name="Chen Z."/>
            <person name="Li J."/>
            <person name="Yang X."/>
            <person name="Yang X."/>
            <person name="Zhou J."/>
            <person name="Guo T."/>
            <person name="Zhao T."/>
            <person name="Huang S."/>
            <person name="Miao D."/>
            <person name="Khan W.U."/>
            <person name="Rao P."/>
            <person name="Ye M."/>
            <person name="Lei B."/>
            <person name="Liao W."/>
            <person name="Wang J."/>
            <person name="Ji L."/>
            <person name="Li Y."/>
            <person name="Guo B."/>
            <person name="Mustafa N.S."/>
            <person name="Li S."/>
            <person name="Yun Q."/>
            <person name="Keller S.R."/>
            <person name="Mao J."/>
            <person name="Zhang R."/>
            <person name="Strauss S.H."/>
        </authorList>
    </citation>
    <scope>NUCLEOTIDE SEQUENCE</scope>
    <source>
        <strain evidence="2">GM15</strain>
        <tissue evidence="2">Leaf</tissue>
    </source>
</reference>
<dbReference type="EMBL" id="JAAWWB010000006">
    <property type="protein sequence ID" value="KAG6781104.1"/>
    <property type="molecule type" value="Genomic_DNA"/>
</dbReference>
<keyword evidence="3" id="KW-1185">Reference proteome</keyword>
<dbReference type="Pfam" id="PF12680">
    <property type="entry name" value="SnoaL_2"/>
    <property type="match status" value="1"/>
</dbReference>
<dbReference type="PANTHER" id="PTHR33698:SF1">
    <property type="entry name" value="NUCLEAR TRANSPORT FACTOR 2 (NTF2) FAMILY PROTEIN"/>
    <property type="match status" value="1"/>
</dbReference>
<dbReference type="AlphaFoldDB" id="A0A8X8D7F2"/>